<accession>A0A017HI83</accession>
<dbReference type="AlphaFoldDB" id="A0A017HI83"/>
<protein>
    <submittedName>
        <fullName evidence="2">Uncharacterized protein</fullName>
    </submittedName>
</protein>
<evidence type="ECO:0000313" key="3">
    <source>
        <dbReference type="Proteomes" id="UP000019666"/>
    </source>
</evidence>
<dbReference type="EMBL" id="AOSK01000124">
    <property type="protein sequence ID" value="EYD74031.1"/>
    <property type="molecule type" value="Genomic_DNA"/>
</dbReference>
<evidence type="ECO:0000256" key="1">
    <source>
        <dbReference type="SAM" id="MobiDB-lite"/>
    </source>
</evidence>
<feature type="compositionally biased region" description="Basic and acidic residues" evidence="1">
    <location>
        <begin position="1"/>
        <end position="19"/>
    </location>
</feature>
<gene>
    <name evidence="2" type="ORF">Rumeso_04402</name>
</gene>
<comment type="caution">
    <text evidence="2">The sequence shown here is derived from an EMBL/GenBank/DDBJ whole genome shotgun (WGS) entry which is preliminary data.</text>
</comment>
<dbReference type="PATRIC" id="fig|442562.3.peg.4333"/>
<sequence>MNRAKEEERLRHAEAREGLTAEQVADLDRHEVEETASKARLAGLHARLFPEEYGFYYDDSVDAKRRARGENPMSQDYIDRTSGRRQALGLAPYSGGYGGGESDTQGWVRRMVHDGRQDELLALADRYAEEDERRRREETPTLEGIPPEKLGAEVDAYLLDWKGSRLGQWSKEETEVLGIYGFFLGKNASEKVFESLVLRELRRLNPAEEEDTLRGRMGFAKSYWIEAYCG</sequence>
<organism evidence="2 3">
    <name type="scientific">Rubellimicrobium mesophilum DSM 19309</name>
    <dbReference type="NCBI Taxonomy" id="442562"/>
    <lineage>
        <taxon>Bacteria</taxon>
        <taxon>Pseudomonadati</taxon>
        <taxon>Pseudomonadota</taxon>
        <taxon>Alphaproteobacteria</taxon>
        <taxon>Rhodobacterales</taxon>
        <taxon>Roseobacteraceae</taxon>
        <taxon>Rubellimicrobium</taxon>
    </lineage>
</organism>
<name>A0A017HI83_9RHOB</name>
<dbReference type="HOGENOM" id="CLU_1204077_0_0_5"/>
<proteinExistence type="predicted"/>
<evidence type="ECO:0000313" key="2">
    <source>
        <dbReference type="EMBL" id="EYD74031.1"/>
    </source>
</evidence>
<reference evidence="2 3" key="1">
    <citation type="submission" date="2013-02" db="EMBL/GenBank/DDBJ databases">
        <authorList>
            <person name="Fiebig A."/>
            <person name="Goeker M."/>
            <person name="Klenk H.-P.P."/>
        </authorList>
    </citation>
    <scope>NUCLEOTIDE SEQUENCE [LARGE SCALE GENOMIC DNA]</scope>
    <source>
        <strain evidence="2 3">DSM 19309</strain>
    </source>
</reference>
<dbReference type="Proteomes" id="UP000019666">
    <property type="component" value="Unassembled WGS sequence"/>
</dbReference>
<feature type="region of interest" description="Disordered" evidence="1">
    <location>
        <begin position="1"/>
        <end position="25"/>
    </location>
</feature>
<keyword evidence="3" id="KW-1185">Reference proteome</keyword>